<sequence length="693" mass="74658">MATRVSVPDPRRISGVPLLSSDDEEPGSAENRGFLGESTVVRCQGMQRSASELELPLSPSQLRGHVSCVTISKGCPAHRSLPMVKGGGGESVRSSSSTSSDRLARSHTVHECSVRTHAHPRPRVRIAGANVLSVCVNDEDERSSEGSGSSGGGSSPRSHIQTQCQPLDLLQPLNQVRVVTHHAEVQPSRSTVDTQTEEATVMGTRQPRNNERRDRRRRERRRRRNNNTNADNGGLGRTTRVSENDSSSVPRQTEVGMGMGMGMGLGLQEHHLPDILHSHLPPPYSTLPHTSERSAPPPPPPPFGAPPHVPLLGFGAPPPPPPPPPPPRRLPGWLERHPFPMPGNRRRRCGSPRFGGDMSEEPKSCCGLVVNQAASIRWFIVLIAFVGLCCAVVGTVLGALRATGREHLTVSLLMIGVGIVLITVSGIAWRLTSQEAFTTSCRLMLGLSNPEDLPPGTIGVGAEPGRRFMARLPPAYGRPHHPFAAMLYPEFQYRPPPPSYQASMQEYRLRLLLLDRHHSAPAAMSPPPTYRSNVSGTLRPALTLSRESDLSRPPSYRSRSSSVNPRPNGDLGTGPSDPGHHHSRDPSLSLSLLSHESLFGNPQQSPPSGNVVSIRSICEDEAKLVPGPVGDLDANGRKCKDGNLVTIVQTTDSSQVIGQESVIVTVSGSHQPLSPCQSSPGHTWGEVQVLAHL</sequence>
<keyword evidence="4" id="KW-1185">Reference proteome</keyword>
<feature type="region of interest" description="Disordered" evidence="1">
    <location>
        <begin position="541"/>
        <end position="587"/>
    </location>
</feature>
<feature type="compositionally biased region" description="Pro residues" evidence="1">
    <location>
        <begin position="316"/>
        <end position="329"/>
    </location>
</feature>
<name>A0A7R8WZB0_9CRUS</name>
<keyword evidence="2" id="KW-0812">Transmembrane</keyword>
<evidence type="ECO:0000256" key="2">
    <source>
        <dbReference type="SAM" id="Phobius"/>
    </source>
</evidence>
<dbReference type="EMBL" id="CAJPEV010000061">
    <property type="protein sequence ID" value="CAG0879840.1"/>
    <property type="molecule type" value="Genomic_DNA"/>
</dbReference>
<keyword evidence="2" id="KW-1133">Transmembrane helix</keyword>
<gene>
    <name evidence="3" type="ORF">DSTB1V02_LOCUS783</name>
</gene>
<dbReference type="PANTHER" id="PTHR37002">
    <property type="entry name" value="AGAP007005-PA"/>
    <property type="match status" value="1"/>
</dbReference>
<keyword evidence="2" id="KW-0472">Membrane</keyword>
<proteinExistence type="predicted"/>
<feature type="transmembrane region" description="Helical" evidence="2">
    <location>
        <begin position="412"/>
        <end position="431"/>
    </location>
</feature>
<evidence type="ECO:0000313" key="4">
    <source>
        <dbReference type="Proteomes" id="UP000677054"/>
    </source>
</evidence>
<feature type="region of interest" description="Disordered" evidence="1">
    <location>
        <begin position="1"/>
        <end position="34"/>
    </location>
</feature>
<feature type="compositionally biased region" description="Low complexity" evidence="1">
    <location>
        <begin position="91"/>
        <end position="101"/>
    </location>
</feature>
<reference evidence="3" key="1">
    <citation type="submission" date="2020-11" db="EMBL/GenBank/DDBJ databases">
        <authorList>
            <person name="Tran Van P."/>
        </authorList>
    </citation>
    <scope>NUCLEOTIDE SEQUENCE</scope>
</reference>
<feature type="region of interest" description="Disordered" evidence="1">
    <location>
        <begin position="182"/>
        <end position="332"/>
    </location>
</feature>
<feature type="compositionally biased region" description="Pro residues" evidence="1">
    <location>
        <begin position="295"/>
        <end position="309"/>
    </location>
</feature>
<dbReference type="Proteomes" id="UP000677054">
    <property type="component" value="Unassembled WGS sequence"/>
</dbReference>
<protein>
    <submittedName>
        <fullName evidence="3">Uncharacterized protein</fullName>
    </submittedName>
</protein>
<dbReference type="AlphaFoldDB" id="A0A7R8WZB0"/>
<feature type="compositionally biased region" description="Basic residues" evidence="1">
    <location>
        <begin position="214"/>
        <end position="225"/>
    </location>
</feature>
<organism evidence="3">
    <name type="scientific">Darwinula stevensoni</name>
    <dbReference type="NCBI Taxonomy" id="69355"/>
    <lineage>
        <taxon>Eukaryota</taxon>
        <taxon>Metazoa</taxon>
        <taxon>Ecdysozoa</taxon>
        <taxon>Arthropoda</taxon>
        <taxon>Crustacea</taxon>
        <taxon>Oligostraca</taxon>
        <taxon>Ostracoda</taxon>
        <taxon>Podocopa</taxon>
        <taxon>Podocopida</taxon>
        <taxon>Darwinulocopina</taxon>
        <taxon>Darwinuloidea</taxon>
        <taxon>Darwinulidae</taxon>
        <taxon>Darwinula</taxon>
    </lineage>
</organism>
<feature type="compositionally biased region" description="Polar residues" evidence="1">
    <location>
        <begin position="187"/>
        <end position="198"/>
    </location>
</feature>
<feature type="region of interest" description="Disordered" evidence="1">
    <location>
        <begin position="80"/>
        <end position="117"/>
    </location>
</feature>
<feature type="compositionally biased region" description="Basic and acidic residues" evidence="1">
    <location>
        <begin position="268"/>
        <end position="277"/>
    </location>
</feature>
<feature type="region of interest" description="Disordered" evidence="1">
    <location>
        <begin position="137"/>
        <end position="161"/>
    </location>
</feature>
<dbReference type="EMBL" id="LR899578">
    <property type="protein sequence ID" value="CAD7240776.1"/>
    <property type="molecule type" value="Genomic_DNA"/>
</dbReference>
<feature type="compositionally biased region" description="Low complexity" evidence="1">
    <location>
        <begin position="551"/>
        <end position="567"/>
    </location>
</feature>
<accession>A0A7R8WZB0</accession>
<feature type="compositionally biased region" description="Basic and acidic residues" evidence="1">
    <location>
        <begin position="102"/>
        <end position="114"/>
    </location>
</feature>
<feature type="compositionally biased region" description="Polar residues" evidence="1">
    <location>
        <begin position="239"/>
        <end position="251"/>
    </location>
</feature>
<feature type="transmembrane region" description="Helical" evidence="2">
    <location>
        <begin position="378"/>
        <end position="400"/>
    </location>
</feature>
<evidence type="ECO:0000256" key="1">
    <source>
        <dbReference type="SAM" id="MobiDB-lite"/>
    </source>
</evidence>
<dbReference type="OrthoDB" id="10070859at2759"/>
<evidence type="ECO:0000313" key="3">
    <source>
        <dbReference type="EMBL" id="CAD7240776.1"/>
    </source>
</evidence>
<dbReference type="PANTHER" id="PTHR37002:SF10">
    <property type="entry name" value="TRANSGLUTAMINASE-LIKE DOMAIN-CONTAINING PROTEIN"/>
    <property type="match status" value="1"/>
</dbReference>